<protein>
    <submittedName>
        <fullName evidence="2">Uncharacterized protein</fullName>
    </submittedName>
</protein>
<keyword evidence="1" id="KW-0812">Transmembrane</keyword>
<feature type="transmembrane region" description="Helical" evidence="1">
    <location>
        <begin position="66"/>
        <end position="86"/>
    </location>
</feature>
<reference evidence="2 3" key="1">
    <citation type="submission" date="2019-02" db="EMBL/GenBank/DDBJ databases">
        <title>Deep-cultivation of Planctomycetes and their phenomic and genomic characterization uncovers novel biology.</title>
        <authorList>
            <person name="Wiegand S."/>
            <person name="Jogler M."/>
            <person name="Boedeker C."/>
            <person name="Pinto D."/>
            <person name="Vollmers J."/>
            <person name="Rivas-Marin E."/>
            <person name="Kohn T."/>
            <person name="Peeters S.H."/>
            <person name="Heuer A."/>
            <person name="Rast P."/>
            <person name="Oberbeckmann S."/>
            <person name="Bunk B."/>
            <person name="Jeske O."/>
            <person name="Meyerdierks A."/>
            <person name="Storesund J.E."/>
            <person name="Kallscheuer N."/>
            <person name="Luecker S."/>
            <person name="Lage O.M."/>
            <person name="Pohl T."/>
            <person name="Merkel B.J."/>
            <person name="Hornburger P."/>
            <person name="Mueller R.-W."/>
            <person name="Bruemmer F."/>
            <person name="Labrenz M."/>
            <person name="Spormann A.M."/>
            <person name="Op den Camp H."/>
            <person name="Overmann J."/>
            <person name="Amann R."/>
            <person name="Jetten M.S.M."/>
            <person name="Mascher T."/>
            <person name="Medema M.H."/>
            <person name="Devos D.P."/>
            <person name="Kaster A.-K."/>
            <person name="Ovreas L."/>
            <person name="Rohde M."/>
            <person name="Galperin M.Y."/>
            <person name="Jogler C."/>
        </authorList>
    </citation>
    <scope>NUCLEOTIDE SEQUENCE [LARGE SCALE GENOMIC DNA]</scope>
    <source>
        <strain evidence="2 3">Poly30</strain>
    </source>
</reference>
<keyword evidence="3" id="KW-1185">Reference proteome</keyword>
<evidence type="ECO:0000313" key="3">
    <source>
        <dbReference type="Proteomes" id="UP000320390"/>
    </source>
</evidence>
<gene>
    <name evidence="2" type="ORF">Poly30_17980</name>
</gene>
<organism evidence="2 3">
    <name type="scientific">Saltatorellus ferox</name>
    <dbReference type="NCBI Taxonomy" id="2528018"/>
    <lineage>
        <taxon>Bacteria</taxon>
        <taxon>Pseudomonadati</taxon>
        <taxon>Planctomycetota</taxon>
        <taxon>Planctomycetia</taxon>
        <taxon>Planctomycetia incertae sedis</taxon>
        <taxon>Saltatorellus</taxon>
    </lineage>
</organism>
<name>A0A518EQC7_9BACT</name>
<proteinExistence type="predicted"/>
<keyword evidence="1" id="KW-0472">Membrane</keyword>
<sequence>MKGVLFVVYSTRAKAEEARRQLVVQPPYSRLQDTRVHDRDLDPLLGVDLDGTSAQLAREEDVLRRFAVIFGASVLAGLIIDLSGWLGDIGLVATMGLGSLGIALGTLAVLFSRHQPLDHALRQVDDEIERGRVLLTIPTDEACQEIADRTARESGGQQIFSA</sequence>
<dbReference type="RefSeq" id="WP_145196338.1">
    <property type="nucleotide sequence ID" value="NZ_CP036434.1"/>
</dbReference>
<evidence type="ECO:0000256" key="1">
    <source>
        <dbReference type="SAM" id="Phobius"/>
    </source>
</evidence>
<evidence type="ECO:0000313" key="2">
    <source>
        <dbReference type="EMBL" id="QDV06289.1"/>
    </source>
</evidence>
<dbReference type="EMBL" id="CP036434">
    <property type="protein sequence ID" value="QDV06289.1"/>
    <property type="molecule type" value="Genomic_DNA"/>
</dbReference>
<accession>A0A518EQC7</accession>
<dbReference type="Proteomes" id="UP000320390">
    <property type="component" value="Chromosome"/>
</dbReference>
<dbReference type="AlphaFoldDB" id="A0A518EQC7"/>
<keyword evidence="1" id="KW-1133">Transmembrane helix</keyword>
<feature type="transmembrane region" description="Helical" evidence="1">
    <location>
        <begin position="92"/>
        <end position="112"/>
    </location>
</feature>